<evidence type="ECO:0000256" key="3">
    <source>
        <dbReference type="SAM" id="MobiDB-lite"/>
    </source>
</evidence>
<feature type="region of interest" description="Disordered" evidence="3">
    <location>
        <begin position="970"/>
        <end position="1741"/>
    </location>
</feature>
<feature type="compositionally biased region" description="Basic and acidic residues" evidence="3">
    <location>
        <begin position="1203"/>
        <end position="1213"/>
    </location>
</feature>
<dbReference type="InterPro" id="IPR039385">
    <property type="entry name" value="NGN_Euk"/>
</dbReference>
<feature type="compositionally biased region" description="Acidic residues" evidence="3">
    <location>
        <begin position="103"/>
        <end position="126"/>
    </location>
</feature>
<feature type="compositionally biased region" description="Low complexity" evidence="3">
    <location>
        <begin position="453"/>
        <end position="471"/>
    </location>
</feature>
<evidence type="ECO:0000313" key="6">
    <source>
        <dbReference type="Proteomes" id="UP000298652"/>
    </source>
</evidence>
<dbReference type="Gene3D" id="2.30.30.30">
    <property type="match status" value="1"/>
</dbReference>
<dbReference type="CDD" id="cd06084">
    <property type="entry name" value="KOW_Spt5_4"/>
    <property type="match status" value="1"/>
</dbReference>
<feature type="domain" description="KOW" evidence="4">
    <location>
        <begin position="636"/>
        <end position="663"/>
    </location>
</feature>
<keyword evidence="2" id="KW-0539">Nucleus</keyword>
<dbReference type="EMBL" id="CM016554">
    <property type="protein sequence ID" value="TKW26460.1"/>
    <property type="molecule type" value="Genomic_DNA"/>
</dbReference>
<dbReference type="Gramene" id="TKW26460">
    <property type="protein sequence ID" value="TKW26460"/>
    <property type="gene ID" value="SEVIR_3G191100v2"/>
</dbReference>
<accession>A0A4U6VAS8</accession>
<dbReference type="SMART" id="SM00739">
    <property type="entry name" value="KOW"/>
    <property type="match status" value="3"/>
</dbReference>
<dbReference type="CDD" id="cd09888">
    <property type="entry name" value="NGN_Euk"/>
    <property type="match status" value="1"/>
</dbReference>
<dbReference type="GO" id="GO:0003729">
    <property type="term" value="F:mRNA binding"/>
    <property type="evidence" value="ECO:0007669"/>
    <property type="project" value="TreeGrafter"/>
</dbReference>
<feature type="compositionally biased region" description="Gly residues" evidence="3">
    <location>
        <begin position="1452"/>
        <end position="1464"/>
    </location>
</feature>
<feature type="domain" description="KOW" evidence="4">
    <location>
        <begin position="293"/>
        <end position="320"/>
    </location>
</feature>
<dbReference type="InterPro" id="IPR036735">
    <property type="entry name" value="NGN_dom_sf"/>
</dbReference>
<dbReference type="FunFam" id="3.30.70.940:FF:000010">
    <property type="entry name" value="Protein RNA-directed DNA methylation 3"/>
    <property type="match status" value="1"/>
</dbReference>
<feature type="compositionally biased region" description="Gly residues" evidence="3">
    <location>
        <begin position="1573"/>
        <end position="1584"/>
    </location>
</feature>
<keyword evidence="6" id="KW-1185">Reference proteome</keyword>
<feature type="region of interest" description="Disordered" evidence="3">
    <location>
        <begin position="445"/>
        <end position="473"/>
    </location>
</feature>
<dbReference type="InterPro" id="IPR057936">
    <property type="entry name" value="KOWx_Spt5"/>
</dbReference>
<comment type="subcellular location">
    <subcellularLocation>
        <location evidence="1">Nucleus</location>
    </subcellularLocation>
</comment>
<feature type="compositionally biased region" description="Basic and acidic residues" evidence="3">
    <location>
        <begin position="1486"/>
        <end position="1508"/>
    </location>
</feature>
<feature type="compositionally biased region" description="Gly residues" evidence="3">
    <location>
        <begin position="1554"/>
        <end position="1565"/>
    </location>
</feature>
<feature type="compositionally biased region" description="Basic and acidic residues" evidence="3">
    <location>
        <begin position="1394"/>
        <end position="1403"/>
    </location>
</feature>
<feature type="compositionally biased region" description="Polar residues" evidence="3">
    <location>
        <begin position="883"/>
        <end position="905"/>
    </location>
</feature>
<feature type="compositionally biased region" description="Polar residues" evidence="3">
    <location>
        <begin position="1254"/>
        <end position="1271"/>
    </location>
</feature>
<dbReference type="Pfam" id="PF23042">
    <property type="entry name" value="KOW1_SPT5"/>
    <property type="match status" value="1"/>
</dbReference>
<dbReference type="Pfam" id="PF03439">
    <property type="entry name" value="Spt5-NGN"/>
    <property type="match status" value="1"/>
</dbReference>
<evidence type="ECO:0000313" key="5">
    <source>
        <dbReference type="EMBL" id="TKW26460.1"/>
    </source>
</evidence>
<dbReference type="PANTHER" id="PTHR11125">
    <property type="entry name" value="SUPPRESSOR OF TY 5"/>
    <property type="match status" value="1"/>
</dbReference>
<dbReference type="FunFam" id="2.30.30.30:FF:000053">
    <property type="entry name" value="Protein RNA-directed DNA methylation 3"/>
    <property type="match status" value="1"/>
</dbReference>
<dbReference type="GO" id="GO:0032784">
    <property type="term" value="P:regulation of DNA-templated transcription elongation"/>
    <property type="evidence" value="ECO:0007669"/>
    <property type="project" value="InterPro"/>
</dbReference>
<dbReference type="InterPro" id="IPR039659">
    <property type="entry name" value="SPT5"/>
</dbReference>
<dbReference type="Proteomes" id="UP000298652">
    <property type="component" value="Chromosome 3"/>
</dbReference>
<feature type="compositionally biased region" description="Polar residues" evidence="3">
    <location>
        <begin position="1422"/>
        <end position="1445"/>
    </location>
</feature>
<dbReference type="Pfam" id="PF23037">
    <property type="entry name" value="KOWx_SPT5"/>
    <property type="match status" value="1"/>
</dbReference>
<feature type="compositionally biased region" description="Low complexity" evidence="3">
    <location>
        <begin position="73"/>
        <end position="86"/>
    </location>
</feature>
<feature type="compositionally biased region" description="Polar residues" evidence="3">
    <location>
        <begin position="1373"/>
        <end position="1392"/>
    </location>
</feature>
<sequence>MQTPLLGNGRWPGREWLKPSASSGKSRRLPFPTPPLAAPSAMAVKGKGKQVAADPPGPDAGSASGSGGKRRNGYGYARAGPSSSSAAKRRRRAGVQQFVDDAAGVDDDYEEEDVLESEEEASDPDDGFFTGGEHAQNLSSKRAERSHPLPFLVKEEELSGDELEEFIRKRYSNGVRYAADRNFSREDDDIFPMDGALKEPTIWRVKCMVGRERQMAFCFMQKFVDLQKIGTKVPIITAFALDHVRGFVFVEAEKACDVTEACKGFCSVYASRIISVPAAEVPSLLSSRTKPFEISRGTWVRMKNGNYKGDLAQVVSEDDGRKRVLIKIIPRVDLHAISRKYGGAISLKEAVVPAPRLISSQELEFFRPHIEMKRDRQTGEVFEVLDGLMFKDGFLYKRVALSSLIYWGIQPTETELLKFSSSPINRASADDLDWVSSIYGPKKRNLPAERGIKSPSSKTKSSKASKASTSTENYDDNDEFNLHDLVLFGRKDFGVIIAIEKDGLRILKGGPEGSAVTVKKQDIKKGCVDKMFTAVDRQKKIISINDTVNVLEGPFQGKQGVVKHLYMGTLFIYNESESENCGFFCAQCGSCENVKKRKESSTTENLDNPIPMFSEPYEQNEHRDTERPYRSTREQLFSIGQMLRIRKGPLKGYLCRVVKIFRNDVTVKLDSLLKIVTVQAEFLSVPANRGDNSSGAPAGNFGSQDTSFFGSEADKASWDNGLPSFGSDSWQPFSSSTLPAQNAGGESESDPWCKKSSAGGESDPWGKKTDSDPDPWGNKVVPSGDGDSDPWGKKVVAPADGDSDPWGKKVVVPADGDSDPWGKKVVAPADGDSDPWGKKVMAPSDGDSDPWGKKVVAPADGDSDPWGKKVVAPADGDSDPWAKNTTSSAFRVLNTGTTQKESSSGKVWDKQAGVGGSDAAGSSWDRTSVNKECEKSDNWGEACRVADMGTGGDADPWGNKVKAVDMEGTDSWDKATMPPDNKLEGVSQGWGQPLGNSNEGQGKDNFSKAEGNNGGWDTALPATEDGTWGKSKDSNGDGAGGLNEARSSDKNGGAGGWDTSAANWNKSSVVAEAQEGGWGKGKGASDQAGLGDWDKPKSFGGGGSSSWNKGEETRADDQNNSWSRHGSFGGGRGFVRGRGRGRGESGDSDGTTDQGSWKSPWGGDNAGRPSWRSDSNVDNEVGDSGGYWGRGRGGRGQYGGRGRGRDNGWRNGDRSNSGIGRENDGADGQKWGNGGSSDWNKDTSNKGSWGGDNWNATNPPSNQPWSSSGGTKSYGENKPSTWNSSEDNKTSVGEQDDPWASKVASTEGKEQRNDTWASKMTSAGAEDSSGGWNTKTKDSCSDGGEESQNDSWANKIGSNKGKEQETDPWASKVPSTVGSDDNNGSRSTTAKGTPSEEKADDPWSSKGGNDNIKIDSWGAGSSDGNQESSWSKPNFSLGDQENTWSKPRFGDDNGGNSRGGFGRGYRGRGRGRNFGDGGSSWNGGNRNDESGGERSEQPWNRRDFDAGRGRGRGCYGRGDRNQGNSNFGSADGGSWGSGRGNGGRGGYRNWNGNNGSGEGGQGGGWSSNWNGNKGSGEGGQGGGWSSNWNANKGSGEGGQGFAKSKPSWEAQNTSGGDQAGKSDANNSWSQNRSSPSILGQPSSDVNKSSTWGATSGGAGGGGSWGKSNEDRWNSSGGAAAEKSSWGGGSEGAPKKDDDGPWGKGGEESGSQGGGGGGRSWDKAADNAWNSNKGGDAGSGGW</sequence>
<feature type="compositionally biased region" description="Polar residues" evidence="3">
    <location>
        <begin position="1623"/>
        <end position="1646"/>
    </location>
</feature>
<dbReference type="InterPro" id="IPR041977">
    <property type="entry name" value="KOW_Spt5_4"/>
</dbReference>
<feature type="region of interest" description="Disordered" evidence="3">
    <location>
        <begin position="1"/>
        <end position="145"/>
    </location>
</feature>
<feature type="compositionally biased region" description="Basic and acidic residues" evidence="3">
    <location>
        <begin position="619"/>
        <end position="629"/>
    </location>
</feature>
<dbReference type="InterPro" id="IPR041973">
    <property type="entry name" value="KOW_Spt5_1"/>
</dbReference>
<dbReference type="InterPro" id="IPR005100">
    <property type="entry name" value="NGN-domain"/>
</dbReference>
<dbReference type="InterPro" id="IPR041978">
    <property type="entry name" value="KOW_Spt5_5"/>
</dbReference>
<evidence type="ECO:0000256" key="2">
    <source>
        <dbReference type="ARBA" id="ARBA00023242"/>
    </source>
</evidence>
<dbReference type="GO" id="GO:0006368">
    <property type="term" value="P:transcription elongation by RNA polymerase II"/>
    <property type="evidence" value="ECO:0007669"/>
    <property type="project" value="TreeGrafter"/>
</dbReference>
<feature type="region of interest" description="Disordered" evidence="3">
    <location>
        <begin position="686"/>
        <end position="936"/>
    </location>
</feature>
<feature type="compositionally biased region" description="Polar residues" evidence="3">
    <location>
        <begin position="690"/>
        <end position="709"/>
    </location>
</feature>
<feature type="region of interest" description="Disordered" evidence="3">
    <location>
        <begin position="599"/>
        <end position="629"/>
    </location>
</feature>
<feature type="domain" description="KOW" evidence="4">
    <location>
        <begin position="541"/>
        <end position="568"/>
    </location>
</feature>
<feature type="compositionally biased region" description="Polar residues" evidence="3">
    <location>
        <begin position="1278"/>
        <end position="1293"/>
    </location>
</feature>
<dbReference type="Pfam" id="PF23290">
    <property type="entry name" value="KOW5_SPT5"/>
    <property type="match status" value="1"/>
</dbReference>
<dbReference type="GO" id="GO:0006357">
    <property type="term" value="P:regulation of transcription by RNA polymerase II"/>
    <property type="evidence" value="ECO:0007669"/>
    <property type="project" value="InterPro"/>
</dbReference>
<evidence type="ECO:0000256" key="1">
    <source>
        <dbReference type="ARBA" id="ARBA00004123"/>
    </source>
</evidence>
<feature type="compositionally biased region" description="Gly residues" evidence="3">
    <location>
        <begin position="1530"/>
        <end position="1546"/>
    </location>
</feature>
<feature type="compositionally biased region" description="Gly residues" evidence="3">
    <location>
        <begin position="1654"/>
        <end position="1664"/>
    </location>
</feature>
<feature type="compositionally biased region" description="Basic and acidic residues" evidence="3">
    <location>
        <begin position="1692"/>
        <end position="1706"/>
    </location>
</feature>
<gene>
    <name evidence="5" type="ORF">SEVIR_3G191100v2</name>
</gene>
<dbReference type="InterPro" id="IPR005824">
    <property type="entry name" value="KOW"/>
</dbReference>
<dbReference type="InterPro" id="IPR014722">
    <property type="entry name" value="Rib_uL2_dom2"/>
</dbReference>
<protein>
    <recommendedName>
        <fullName evidence="4">KOW domain-containing protein</fullName>
    </recommendedName>
</protein>
<proteinExistence type="predicted"/>
<dbReference type="PANTHER" id="PTHR11125:SF8">
    <property type="entry name" value="PROTEIN RNA-DIRECTED DNA METHYLATION 3"/>
    <property type="match status" value="1"/>
</dbReference>
<dbReference type="GO" id="GO:0032044">
    <property type="term" value="C:DSIF complex"/>
    <property type="evidence" value="ECO:0007669"/>
    <property type="project" value="TreeGrafter"/>
</dbReference>
<feature type="compositionally biased region" description="Gly residues" evidence="3">
    <location>
        <begin position="1183"/>
        <end position="1201"/>
    </location>
</feature>
<evidence type="ECO:0000259" key="4">
    <source>
        <dbReference type="SMART" id="SM00739"/>
    </source>
</evidence>
<reference evidence="5" key="1">
    <citation type="submission" date="2019-03" db="EMBL/GenBank/DDBJ databases">
        <title>WGS assembly of Setaria viridis.</title>
        <authorList>
            <person name="Huang P."/>
            <person name="Jenkins J."/>
            <person name="Grimwood J."/>
            <person name="Barry K."/>
            <person name="Healey A."/>
            <person name="Mamidi S."/>
            <person name="Sreedasyam A."/>
            <person name="Shu S."/>
            <person name="Feldman M."/>
            <person name="Wu J."/>
            <person name="Yu Y."/>
            <person name="Chen C."/>
            <person name="Johnson J."/>
            <person name="Rokhsar D."/>
            <person name="Baxter I."/>
            <person name="Schmutz J."/>
            <person name="Brutnell T."/>
            <person name="Kellogg E."/>
        </authorList>
    </citation>
    <scope>NUCLEOTIDE SEQUENCE [LARGE SCALE GENOMIC DNA]</scope>
</reference>
<dbReference type="Pfam" id="PF23291">
    <property type="entry name" value="KOW4_SPT5"/>
    <property type="match status" value="1"/>
</dbReference>
<feature type="compositionally biased region" description="Gly residues" evidence="3">
    <location>
        <begin position="1472"/>
        <end position="1481"/>
    </location>
</feature>
<organism evidence="5 6">
    <name type="scientific">Setaria viridis</name>
    <name type="common">Green bristlegrass</name>
    <name type="synonym">Setaria italica subsp. viridis</name>
    <dbReference type="NCBI Taxonomy" id="4556"/>
    <lineage>
        <taxon>Eukaryota</taxon>
        <taxon>Viridiplantae</taxon>
        <taxon>Streptophyta</taxon>
        <taxon>Embryophyta</taxon>
        <taxon>Tracheophyta</taxon>
        <taxon>Spermatophyta</taxon>
        <taxon>Magnoliopsida</taxon>
        <taxon>Liliopsida</taxon>
        <taxon>Poales</taxon>
        <taxon>Poaceae</taxon>
        <taxon>PACMAD clade</taxon>
        <taxon>Panicoideae</taxon>
        <taxon>Panicodae</taxon>
        <taxon>Paniceae</taxon>
        <taxon>Cenchrinae</taxon>
        <taxon>Setaria</taxon>
    </lineage>
</organism>
<name>A0A4U6VAS8_SETVI</name>
<dbReference type="Gene3D" id="3.30.70.940">
    <property type="entry name" value="NusG, N-terminal domain"/>
    <property type="match status" value="1"/>
</dbReference>
<dbReference type="OMA" id="WDKADGG"/>
<dbReference type="CDD" id="cd06081">
    <property type="entry name" value="KOW_Spt5_1"/>
    <property type="match status" value="1"/>
</dbReference>
<feature type="compositionally biased region" description="Polar residues" evidence="3">
    <location>
        <begin position="726"/>
        <end position="740"/>
    </location>
</feature>